<evidence type="ECO:0000313" key="2">
    <source>
        <dbReference type="Proteomes" id="UP001157006"/>
    </source>
</evidence>
<proteinExistence type="predicted"/>
<evidence type="ECO:0000313" key="1">
    <source>
        <dbReference type="EMBL" id="CAI8618387.1"/>
    </source>
</evidence>
<accession>A0AAV1BA76</accession>
<gene>
    <name evidence="1" type="ORF">VFH_VI120360</name>
</gene>
<sequence length="110" mass="12754">MGNAEAVWALGPFVEVIHEEHFFVCNISVKKASGLKEGAVWPNRPILLCFLNVPKKHNGLNMLQPSENLSDYYSITIYILLLLREINNKNKTKRCSFIAFVRVSDHWYFR</sequence>
<dbReference type="Proteomes" id="UP001157006">
    <property type="component" value="Chromosome 6"/>
</dbReference>
<protein>
    <submittedName>
        <fullName evidence="1">Uncharacterized protein</fullName>
    </submittedName>
</protein>
<organism evidence="1 2">
    <name type="scientific">Vicia faba</name>
    <name type="common">Broad bean</name>
    <name type="synonym">Faba vulgaris</name>
    <dbReference type="NCBI Taxonomy" id="3906"/>
    <lineage>
        <taxon>Eukaryota</taxon>
        <taxon>Viridiplantae</taxon>
        <taxon>Streptophyta</taxon>
        <taxon>Embryophyta</taxon>
        <taxon>Tracheophyta</taxon>
        <taxon>Spermatophyta</taxon>
        <taxon>Magnoliopsida</taxon>
        <taxon>eudicotyledons</taxon>
        <taxon>Gunneridae</taxon>
        <taxon>Pentapetalae</taxon>
        <taxon>rosids</taxon>
        <taxon>fabids</taxon>
        <taxon>Fabales</taxon>
        <taxon>Fabaceae</taxon>
        <taxon>Papilionoideae</taxon>
        <taxon>50 kb inversion clade</taxon>
        <taxon>NPAAA clade</taxon>
        <taxon>Hologalegina</taxon>
        <taxon>IRL clade</taxon>
        <taxon>Fabeae</taxon>
        <taxon>Vicia</taxon>
    </lineage>
</organism>
<dbReference type="AlphaFoldDB" id="A0AAV1BA76"/>
<keyword evidence="2" id="KW-1185">Reference proteome</keyword>
<reference evidence="1 2" key="1">
    <citation type="submission" date="2023-01" db="EMBL/GenBank/DDBJ databases">
        <authorList>
            <person name="Kreplak J."/>
        </authorList>
    </citation>
    <scope>NUCLEOTIDE SEQUENCE [LARGE SCALE GENOMIC DNA]</scope>
</reference>
<dbReference type="EMBL" id="OX451741">
    <property type="protein sequence ID" value="CAI8618387.1"/>
    <property type="molecule type" value="Genomic_DNA"/>
</dbReference>
<name>A0AAV1BA76_VICFA</name>